<organism evidence="1">
    <name type="scientific">freshwater metagenome</name>
    <dbReference type="NCBI Taxonomy" id="449393"/>
    <lineage>
        <taxon>unclassified sequences</taxon>
        <taxon>metagenomes</taxon>
        <taxon>ecological metagenomes</taxon>
    </lineage>
</organism>
<reference evidence="1" key="1">
    <citation type="submission" date="2020-05" db="EMBL/GenBank/DDBJ databases">
        <authorList>
            <person name="Chiriac C."/>
            <person name="Salcher M."/>
            <person name="Ghai R."/>
            <person name="Kavagutti S V."/>
        </authorList>
    </citation>
    <scope>NUCLEOTIDE SEQUENCE</scope>
</reference>
<name>A0A6J7Q1U3_9ZZZZ</name>
<dbReference type="EMBL" id="CAFBPA010000166">
    <property type="protein sequence ID" value="CAB5011558.1"/>
    <property type="molecule type" value="Genomic_DNA"/>
</dbReference>
<dbReference type="AlphaFoldDB" id="A0A6J7Q1U3"/>
<proteinExistence type="predicted"/>
<evidence type="ECO:0000313" key="1">
    <source>
        <dbReference type="EMBL" id="CAB5011558.1"/>
    </source>
</evidence>
<protein>
    <submittedName>
        <fullName evidence="1">Unannotated protein</fullName>
    </submittedName>
</protein>
<sequence>MVAHGDDLARINVMLDGKFTGGNNSLCLVADIKKNFVAVNFYDDTFDDVTIIKVLDSQIDGGEEILSRADVIDGNLGTCCY</sequence>
<gene>
    <name evidence="1" type="ORF">UFOPK4043_01079</name>
</gene>
<accession>A0A6J7Q1U3</accession>